<proteinExistence type="predicted"/>
<accession>A0ABQ5VB23</accession>
<evidence type="ECO:0000256" key="1">
    <source>
        <dbReference type="SAM" id="MobiDB-lite"/>
    </source>
</evidence>
<evidence type="ECO:0000313" key="3">
    <source>
        <dbReference type="Proteomes" id="UP001161391"/>
    </source>
</evidence>
<evidence type="ECO:0000313" key="2">
    <source>
        <dbReference type="EMBL" id="GLQ24708.1"/>
    </source>
</evidence>
<comment type="caution">
    <text evidence="2">The sequence shown here is derived from an EMBL/GenBank/DDBJ whole genome shotgun (WGS) entry which is preliminary data.</text>
</comment>
<reference evidence="2" key="1">
    <citation type="journal article" date="2014" name="Int. J. Syst. Evol. Microbiol.">
        <title>Complete genome of a new Firmicutes species belonging to the dominant human colonic microbiota ('Ruminococcus bicirculans') reveals two chromosomes and a selective capacity to utilize plant glucans.</title>
        <authorList>
            <consortium name="NISC Comparative Sequencing Program"/>
            <person name="Wegmann U."/>
            <person name="Louis P."/>
            <person name="Goesmann A."/>
            <person name="Henrissat B."/>
            <person name="Duncan S.H."/>
            <person name="Flint H.J."/>
        </authorList>
    </citation>
    <scope>NUCLEOTIDE SEQUENCE</scope>
    <source>
        <strain evidence="2">NBRC 108219</strain>
    </source>
</reference>
<sequence>MTQNGWEALKRTVDTVPRLGIGTQANPHDRLSVRSPSVYFGPGTEASDSGSVDLSMNRDDPSNDVRLLFKTADTASAEFGLVGDNTLRLKTFDNGLARTPLSIDTATGNVGIGADAANEFKLDVSAERDGADGVVISNMSTDPAASSNIRLNANGGFYFRFQLYGAGALYAITNTSMLMGTRTADSLFLRTDDENRVIIDGDGRVAVGDIQATTDLTVSGGIRPVPSTIAALPAAESEGAGTLRSVGSGASFQLLVSDGSDWRDVPLGAAI</sequence>
<protein>
    <submittedName>
        <fullName evidence="2">Uncharacterized protein</fullName>
    </submittedName>
</protein>
<feature type="region of interest" description="Disordered" evidence="1">
    <location>
        <begin position="19"/>
        <end position="55"/>
    </location>
</feature>
<gene>
    <name evidence="2" type="ORF">GCM10007853_25820</name>
</gene>
<organism evidence="2 3">
    <name type="scientific">Algimonas ampicilliniresistens</name>
    <dbReference type="NCBI Taxonomy" id="1298735"/>
    <lineage>
        <taxon>Bacteria</taxon>
        <taxon>Pseudomonadati</taxon>
        <taxon>Pseudomonadota</taxon>
        <taxon>Alphaproteobacteria</taxon>
        <taxon>Maricaulales</taxon>
        <taxon>Robiginitomaculaceae</taxon>
        <taxon>Algimonas</taxon>
    </lineage>
</organism>
<reference evidence="2" key="2">
    <citation type="submission" date="2023-01" db="EMBL/GenBank/DDBJ databases">
        <title>Draft genome sequence of Algimonas ampicilliniresistens strain NBRC 108219.</title>
        <authorList>
            <person name="Sun Q."/>
            <person name="Mori K."/>
        </authorList>
    </citation>
    <scope>NUCLEOTIDE SEQUENCE</scope>
    <source>
        <strain evidence="2">NBRC 108219</strain>
    </source>
</reference>
<name>A0ABQ5VB23_9PROT</name>
<keyword evidence="3" id="KW-1185">Reference proteome</keyword>
<dbReference type="EMBL" id="BSNK01000002">
    <property type="protein sequence ID" value="GLQ24708.1"/>
    <property type="molecule type" value="Genomic_DNA"/>
</dbReference>
<dbReference type="Proteomes" id="UP001161391">
    <property type="component" value="Unassembled WGS sequence"/>
</dbReference>